<dbReference type="HOGENOM" id="CLU_164829_1_0_10"/>
<evidence type="ECO:0000313" key="2">
    <source>
        <dbReference type="EMBL" id="EFK56487.1"/>
    </source>
</evidence>
<keyword evidence="3" id="KW-1185">Reference proteome</keyword>
<gene>
    <name evidence="2" type="ORF">HMPREF0766_13690</name>
</gene>
<sequence length="118" mass="13418">MPVFVKWIVHLIIRYKFYFMAEKRTSHILNTSANLLGICFLVLASLRTIKLTERSLIDEFATVAIVIFMTSCITSFVAMKREDTASGRKLEDVADIIFLLGLIDLFVATLLLAFDIIQ</sequence>
<keyword evidence="1" id="KW-1133">Transmembrane helix</keyword>
<evidence type="ECO:0000256" key="1">
    <source>
        <dbReference type="SAM" id="Phobius"/>
    </source>
</evidence>
<protein>
    <submittedName>
        <fullName evidence="2">Uncharacterized protein</fullName>
    </submittedName>
</protein>
<dbReference type="STRING" id="525373.HMPREF0766_13690"/>
<reference evidence="2" key="1">
    <citation type="submission" date="2010-07" db="EMBL/GenBank/DDBJ databases">
        <authorList>
            <person name="Muzny D."/>
            <person name="Qin X."/>
            <person name="Buhay C."/>
            <person name="Dugan-Rocha S."/>
            <person name="Ding Y."/>
            <person name="Chen G."/>
            <person name="Hawes A."/>
            <person name="Holder M."/>
            <person name="Jhangiani S."/>
            <person name="Johnson A."/>
            <person name="Khan Z."/>
            <person name="Li Z."/>
            <person name="Liu W."/>
            <person name="Liu X."/>
            <person name="Perez L."/>
            <person name="Shen H."/>
            <person name="Wang Q."/>
            <person name="Watt J."/>
            <person name="Xi L."/>
            <person name="Xin Y."/>
            <person name="Zhou J."/>
            <person name="Deng J."/>
            <person name="Jiang H."/>
            <person name="Liu Y."/>
            <person name="Qu J."/>
            <person name="Song X.-Z."/>
            <person name="Zhang L."/>
            <person name="Villasana D."/>
            <person name="Johnson A."/>
            <person name="Liu J."/>
            <person name="Liyanage D."/>
            <person name="Lorensuhewa L."/>
            <person name="Robinson T."/>
            <person name="Song A."/>
            <person name="Song B.-B."/>
            <person name="Dinh H."/>
            <person name="Thornton R."/>
            <person name="Coyle M."/>
            <person name="Francisco L."/>
            <person name="Jackson L."/>
            <person name="Javaid M."/>
            <person name="Korchina V."/>
            <person name="Kovar C."/>
            <person name="Mata R."/>
            <person name="Mathew T."/>
            <person name="Ngo R."/>
            <person name="Nguyen L."/>
            <person name="Nguyen N."/>
            <person name="Okwuonu G."/>
            <person name="Ongeri F."/>
            <person name="Pham C."/>
            <person name="Simmons D."/>
            <person name="Wilczek-Boney K."/>
            <person name="Hale W."/>
            <person name="Jakkamsetti A."/>
            <person name="Pham P."/>
            <person name="Ruth R."/>
            <person name="San Lucas F."/>
            <person name="Warren J."/>
            <person name="Zhang J."/>
            <person name="Zhao Z."/>
            <person name="Zhou C."/>
            <person name="Zhu D."/>
            <person name="Lee S."/>
            <person name="Bess C."/>
            <person name="Blankenburg K."/>
            <person name="Forbes L."/>
            <person name="Fu Q."/>
            <person name="Gubbala S."/>
            <person name="Hirani K."/>
            <person name="Jayaseelan J.C."/>
            <person name="Lara F."/>
            <person name="Munidasa M."/>
            <person name="Palculict T."/>
            <person name="Patil S."/>
            <person name="Pu L.-L."/>
            <person name="Saada N."/>
            <person name="Tang L."/>
            <person name="Weissenberger G."/>
            <person name="Zhu Y."/>
            <person name="Hemphill L."/>
            <person name="Shang Y."/>
            <person name="Youmans B."/>
            <person name="Ayvaz T."/>
            <person name="Ross M."/>
            <person name="Santibanez J."/>
            <person name="Aqrawi P."/>
            <person name="Gross S."/>
            <person name="Joshi V."/>
            <person name="Fowler G."/>
            <person name="Nazareth L."/>
            <person name="Reid J."/>
            <person name="Worley K."/>
            <person name="Petrosino J."/>
            <person name="Highlander S."/>
            <person name="Gibbs R."/>
        </authorList>
    </citation>
    <scope>NUCLEOTIDE SEQUENCE [LARGE SCALE GENOMIC DNA]</scope>
    <source>
        <strain evidence="2">ATCC 33861</strain>
    </source>
</reference>
<dbReference type="EMBL" id="ACHA02000012">
    <property type="protein sequence ID" value="EFK56487.1"/>
    <property type="molecule type" value="Genomic_DNA"/>
</dbReference>
<feature type="transmembrane region" description="Helical" evidence="1">
    <location>
        <begin position="56"/>
        <end position="76"/>
    </location>
</feature>
<feature type="transmembrane region" description="Helical" evidence="1">
    <location>
        <begin position="27"/>
        <end position="44"/>
    </location>
</feature>
<keyword evidence="1" id="KW-0812">Transmembrane</keyword>
<dbReference type="AlphaFoldDB" id="D7VRT6"/>
<dbReference type="Proteomes" id="UP000006258">
    <property type="component" value="Unassembled WGS sequence"/>
</dbReference>
<evidence type="ECO:0000313" key="3">
    <source>
        <dbReference type="Proteomes" id="UP000006258"/>
    </source>
</evidence>
<organism evidence="2 3">
    <name type="scientific">Sphingobacterium spiritivorum ATCC 33861</name>
    <dbReference type="NCBI Taxonomy" id="525373"/>
    <lineage>
        <taxon>Bacteria</taxon>
        <taxon>Pseudomonadati</taxon>
        <taxon>Bacteroidota</taxon>
        <taxon>Sphingobacteriia</taxon>
        <taxon>Sphingobacteriales</taxon>
        <taxon>Sphingobacteriaceae</taxon>
        <taxon>Sphingobacterium</taxon>
    </lineage>
</organism>
<accession>D7VRT6</accession>
<name>D7VRT6_SPHSI</name>
<keyword evidence="1" id="KW-0472">Membrane</keyword>
<feature type="transmembrane region" description="Helical" evidence="1">
    <location>
        <begin position="96"/>
        <end position="117"/>
    </location>
</feature>
<comment type="caution">
    <text evidence="2">The sequence shown here is derived from an EMBL/GenBank/DDBJ whole genome shotgun (WGS) entry which is preliminary data.</text>
</comment>
<dbReference type="eggNOG" id="ENOG5032YFW">
    <property type="taxonomic scope" value="Bacteria"/>
</dbReference>
<proteinExistence type="predicted"/>